<accession>A0A1G9R2F5</accession>
<reference evidence="5" key="1">
    <citation type="submission" date="2016-10" db="EMBL/GenBank/DDBJ databases">
        <authorList>
            <person name="Varghese N."/>
            <person name="Submissions S."/>
        </authorList>
    </citation>
    <scope>NUCLEOTIDE SEQUENCE [LARGE SCALE GENOMIC DNA]</scope>
    <source>
        <strain evidence="5">CGMCC 1.10119</strain>
    </source>
</reference>
<evidence type="ECO:0000313" key="5">
    <source>
        <dbReference type="Proteomes" id="UP000199451"/>
    </source>
</evidence>
<dbReference type="Gene3D" id="3.40.50.300">
    <property type="entry name" value="P-loop containing nucleotide triphosphate hydrolases"/>
    <property type="match status" value="1"/>
</dbReference>
<proteinExistence type="predicted"/>
<feature type="domain" description="KaiC" evidence="3">
    <location>
        <begin position="1"/>
        <end position="231"/>
    </location>
</feature>
<dbReference type="Proteomes" id="UP000199451">
    <property type="component" value="Unassembled WGS sequence"/>
</dbReference>
<dbReference type="RefSeq" id="WP_089694910.1">
    <property type="nucleotide sequence ID" value="NZ_FNHL01000001.1"/>
</dbReference>
<dbReference type="GO" id="GO:0005524">
    <property type="term" value="F:ATP binding"/>
    <property type="evidence" value="ECO:0007669"/>
    <property type="project" value="UniProtKB-KW"/>
</dbReference>
<dbReference type="InterPro" id="IPR010624">
    <property type="entry name" value="KaiC_dom"/>
</dbReference>
<dbReference type="EMBL" id="FNHL01000001">
    <property type="protein sequence ID" value="SDM17424.1"/>
    <property type="molecule type" value="Genomic_DNA"/>
</dbReference>
<dbReference type="InterPro" id="IPR014774">
    <property type="entry name" value="KaiC-like_dom"/>
</dbReference>
<keyword evidence="5" id="KW-1185">Reference proteome</keyword>
<dbReference type="InterPro" id="IPR027417">
    <property type="entry name" value="P-loop_NTPase"/>
</dbReference>
<evidence type="ECO:0000256" key="1">
    <source>
        <dbReference type="ARBA" id="ARBA00022741"/>
    </source>
</evidence>
<dbReference type="Pfam" id="PF06745">
    <property type="entry name" value="ATPase"/>
    <property type="match status" value="1"/>
</dbReference>
<dbReference type="AlphaFoldDB" id="A0A1G9R2F5"/>
<keyword evidence="2" id="KW-0067">ATP-binding</keyword>
<keyword evidence="1" id="KW-0547">Nucleotide-binding</keyword>
<evidence type="ECO:0000259" key="3">
    <source>
        <dbReference type="PROSITE" id="PS51146"/>
    </source>
</evidence>
<dbReference type="PANTHER" id="PTHR43637">
    <property type="entry name" value="UPF0273 PROTEIN TM_0370"/>
    <property type="match status" value="1"/>
</dbReference>
<dbReference type="STRING" id="660521.SAMN04487949_1144"/>
<dbReference type="SUPFAM" id="SSF52540">
    <property type="entry name" value="P-loop containing nucleoside triphosphate hydrolases"/>
    <property type="match status" value="1"/>
</dbReference>
<evidence type="ECO:0000313" key="4">
    <source>
        <dbReference type="EMBL" id="SDM17424.1"/>
    </source>
</evidence>
<protein>
    <submittedName>
        <fullName evidence="4">RecA-superfamily ATPase, KaiC/GvpD/RAD55 family</fullName>
    </submittedName>
</protein>
<dbReference type="PROSITE" id="PS51146">
    <property type="entry name" value="KAIC"/>
    <property type="match status" value="1"/>
</dbReference>
<organism evidence="4 5">
    <name type="scientific">Halogranum gelatinilyticum</name>
    <dbReference type="NCBI Taxonomy" id="660521"/>
    <lineage>
        <taxon>Archaea</taxon>
        <taxon>Methanobacteriati</taxon>
        <taxon>Methanobacteriota</taxon>
        <taxon>Stenosarchaea group</taxon>
        <taxon>Halobacteria</taxon>
        <taxon>Halobacteriales</taxon>
        <taxon>Haloferacaceae</taxon>
    </lineage>
</organism>
<gene>
    <name evidence="4" type="ORF">SAMN04487949_1144</name>
</gene>
<evidence type="ECO:0000256" key="2">
    <source>
        <dbReference type="ARBA" id="ARBA00022840"/>
    </source>
</evidence>
<name>A0A1G9R2F5_9EURY</name>
<dbReference type="PANTHER" id="PTHR43637:SF1">
    <property type="entry name" value="UPF0273 PROTEIN TM_0370"/>
    <property type="match status" value="1"/>
</dbReference>
<sequence length="231" mass="25542">MRIASGVDGFDELVGGGMPAGRLYLLSGPPGSGKTTFSSQFLTRGAMQGDKCLYISMHETKADIVSDMDSFDFGFKRALSTEGVTYLDAFSSDGKRFFGLPGERRDRSSLSNRIVSFVQSRDIDRLIIDSTMLLRYFLSDDEDTVIQFLSSLKRTNATTILISEMTDPSAYTDEHYLAHGVIFFHNYLDEGGMNRGVQVVKMRGTDVDTDINRVEFTDQGLVVHPGEAPGE</sequence>
<dbReference type="OrthoDB" id="49590at2157"/>